<feature type="domain" description="RdRp catalytic" evidence="4">
    <location>
        <begin position="415"/>
        <end position="557"/>
    </location>
</feature>
<dbReference type="SUPFAM" id="SSF56672">
    <property type="entry name" value="DNA/RNA polymerases"/>
    <property type="match status" value="1"/>
</dbReference>
<protein>
    <submittedName>
        <fullName evidence="5">RdRp</fullName>
    </submittedName>
</protein>
<keyword evidence="2" id="KW-0548">Nucleotidyltransferase</keyword>
<accession>A0AB74UFD4</accession>
<evidence type="ECO:0000256" key="3">
    <source>
        <dbReference type="ARBA" id="ARBA00022953"/>
    </source>
</evidence>
<dbReference type="Gene3D" id="3.30.70.270">
    <property type="match status" value="1"/>
</dbReference>
<evidence type="ECO:0000256" key="1">
    <source>
        <dbReference type="ARBA" id="ARBA00022679"/>
    </source>
</evidence>
<keyword evidence="1" id="KW-0808">Transferase</keyword>
<proteinExistence type="predicted"/>
<dbReference type="GO" id="GO:0039694">
    <property type="term" value="P:viral RNA genome replication"/>
    <property type="evidence" value="ECO:0007669"/>
    <property type="project" value="InterPro"/>
</dbReference>
<organism evidence="5">
    <name type="scientific">Phyllosticta capitalensis polymycovirus 2</name>
    <dbReference type="NCBI Taxonomy" id="3367396"/>
    <lineage>
        <taxon>Viruses</taxon>
        <taxon>Riboviria</taxon>
        <taxon>Riboviria incertae sedis</taxon>
        <taxon>Polymycoviridae</taxon>
        <taxon>Polymycovirus</taxon>
    </lineage>
</organism>
<dbReference type="Pfam" id="PF00680">
    <property type="entry name" value="RdRP_1"/>
    <property type="match status" value="1"/>
</dbReference>
<evidence type="ECO:0000259" key="4">
    <source>
        <dbReference type="PROSITE" id="PS50507"/>
    </source>
</evidence>
<sequence length="762" mass="83789">MSAYTKRSSGTNIDASLEVAVADAPPGAGPKSAEDVGKILSWYANRCFKGGMYKQSVTLDFEEAPQGVRQRVTVVGMQTGHKPYSASGHARAKGFRLQRRADGDVIAALREMDGPAVAPTQGVKKFSRRADRLRDAVNKANECVDPTMTISEFQMPVPFSFGAENVSEERPLKAPALAQAKKASVFFPDKAAYCDAAKSSIALGDHTHHDPDTLHPRFLEYVHERVRTVDAPTRQAMRAASTILVDMWRSRGCAPAARTFDDMEPPELYKLFNSGSPGEYRTLGATDRRDERLLETISSSLKRYIGAAARVERTSQRPSWIDSTMQPTLTFGKKEPKAAKLVNGERVAPVPRLIFNVSPINYGLAAFLHSDVSKSLQAKDPTHGPGFGPSRGRSGKFLDVVNSHFSPTIFDTQGPKLIMSDILKWDANTCEALLGMAFDTLEEVVDKSSLSHRAKVCRALMVSVARRQLMHKLVEHPSGYFVNLFGCMPSGSFYTSLINTTANNLLVLGHAIDRATRESHMTASGAAAELRQVVEGTLVSYGDNQLFSEALLEPLSLKYDAAKHAEFLARFGMKLKVEETEVSTRLDRVRFCSRGAVMTPYGPLVTRSHTSLYAKLAGRPETDPVMDKLYVRAMMVDHIGTDPVVFSILDGIDSSIRIDLAGVRLTPGVKRVLEDTVKSIFGNNRQESFDQLLNAFRDSSISRRAVLSLHSRAGENLKTSLSFGAHLFDGPLTRAAEWASQQTPTSYVQYLYATGQERIIED</sequence>
<dbReference type="InterPro" id="IPR001205">
    <property type="entry name" value="RNA-dir_pol_C"/>
</dbReference>
<name>A0AB74UFD4_9VIRU</name>
<reference evidence="5" key="1">
    <citation type="submission" date="2024-02" db="EMBL/GenBank/DDBJ databases">
        <title>Novel Polymycoviruses Are Encapsidated in Filamentous Virions.</title>
        <authorList>
            <person name="Han Z."/>
            <person name="Jiang J."/>
            <person name="Xu W."/>
        </authorList>
    </citation>
    <scope>NUCLEOTIDE SEQUENCE</scope>
    <source>
        <strain evidence="5">PhcPmV2-dsRNA1</strain>
    </source>
</reference>
<dbReference type="PROSITE" id="PS50507">
    <property type="entry name" value="RDRP_SSRNA_POS"/>
    <property type="match status" value="1"/>
</dbReference>
<dbReference type="GO" id="GO:0003968">
    <property type="term" value="F:RNA-directed RNA polymerase activity"/>
    <property type="evidence" value="ECO:0007669"/>
    <property type="project" value="InterPro"/>
</dbReference>
<dbReference type="InterPro" id="IPR043128">
    <property type="entry name" value="Rev_trsase/Diguanyl_cyclase"/>
</dbReference>
<evidence type="ECO:0000313" key="5">
    <source>
        <dbReference type="EMBL" id="XHV10062.1"/>
    </source>
</evidence>
<dbReference type="InterPro" id="IPR043502">
    <property type="entry name" value="DNA/RNA_pol_sf"/>
</dbReference>
<dbReference type="GO" id="GO:0006351">
    <property type="term" value="P:DNA-templated transcription"/>
    <property type="evidence" value="ECO:0007669"/>
    <property type="project" value="InterPro"/>
</dbReference>
<dbReference type="InterPro" id="IPR007094">
    <property type="entry name" value="RNA-dir_pol_PSvirus"/>
</dbReference>
<evidence type="ECO:0000256" key="2">
    <source>
        <dbReference type="ARBA" id="ARBA00022695"/>
    </source>
</evidence>
<dbReference type="GO" id="GO:0003723">
    <property type="term" value="F:RNA binding"/>
    <property type="evidence" value="ECO:0007669"/>
    <property type="project" value="InterPro"/>
</dbReference>
<keyword evidence="3" id="KW-0693">Viral RNA replication</keyword>
<dbReference type="EMBL" id="PP359416">
    <property type="protein sequence ID" value="XHV10062.1"/>
    <property type="molecule type" value="Genomic_RNA"/>
</dbReference>